<proteinExistence type="predicted"/>
<dbReference type="Gene3D" id="1.20.1740.10">
    <property type="entry name" value="Amino acid/polyamine transporter I"/>
    <property type="match status" value="1"/>
</dbReference>
<evidence type="ECO:0000256" key="4">
    <source>
        <dbReference type="ARBA" id="ARBA00022989"/>
    </source>
</evidence>
<dbReference type="PIRSF" id="PIRSF006060">
    <property type="entry name" value="AA_transporter"/>
    <property type="match status" value="1"/>
</dbReference>
<feature type="transmembrane region" description="Helical" evidence="6">
    <location>
        <begin position="289"/>
        <end position="312"/>
    </location>
</feature>
<evidence type="ECO:0000256" key="3">
    <source>
        <dbReference type="ARBA" id="ARBA00022692"/>
    </source>
</evidence>
<gene>
    <name evidence="7" type="ORF">Aam_108_003</name>
</gene>
<feature type="transmembrane region" description="Helical" evidence="6">
    <location>
        <begin position="136"/>
        <end position="152"/>
    </location>
</feature>
<dbReference type="GO" id="GO:0022857">
    <property type="term" value="F:transmembrane transporter activity"/>
    <property type="evidence" value="ECO:0007669"/>
    <property type="project" value="InterPro"/>
</dbReference>
<feature type="transmembrane region" description="Helical" evidence="6">
    <location>
        <begin position="21"/>
        <end position="42"/>
    </location>
</feature>
<feature type="transmembrane region" description="Helical" evidence="6">
    <location>
        <begin position="54"/>
        <end position="77"/>
    </location>
</feature>
<dbReference type="PANTHER" id="PTHR42770">
    <property type="entry name" value="AMINO ACID TRANSPORTER-RELATED"/>
    <property type="match status" value="1"/>
</dbReference>
<feature type="transmembrane region" description="Helical" evidence="6">
    <location>
        <begin position="98"/>
        <end position="124"/>
    </location>
</feature>
<feature type="transmembrane region" description="Helical" evidence="6">
    <location>
        <begin position="196"/>
        <end position="219"/>
    </location>
</feature>
<feature type="transmembrane region" description="Helical" evidence="6">
    <location>
        <begin position="375"/>
        <end position="398"/>
    </location>
</feature>
<dbReference type="STRING" id="1120923.SAMN02746095_03181"/>
<comment type="caution">
    <text evidence="7">The sequence shown here is derived from an EMBL/GenBank/DDBJ whole genome shotgun (WGS) entry which is preliminary data.</text>
</comment>
<evidence type="ECO:0000313" key="7">
    <source>
        <dbReference type="EMBL" id="GAN81632.1"/>
    </source>
</evidence>
<dbReference type="AlphaFoldDB" id="A0A0D6PIZ4"/>
<keyword evidence="4 6" id="KW-1133">Transmembrane helix</keyword>
<feature type="transmembrane region" description="Helical" evidence="6">
    <location>
        <begin position="164"/>
        <end position="184"/>
    </location>
</feature>
<keyword evidence="2" id="KW-1003">Cell membrane</keyword>
<evidence type="ECO:0000256" key="6">
    <source>
        <dbReference type="SAM" id="Phobius"/>
    </source>
</evidence>
<keyword evidence="3 6" id="KW-0812">Transmembrane</keyword>
<feature type="transmembrane region" description="Helical" evidence="6">
    <location>
        <begin position="448"/>
        <end position="466"/>
    </location>
</feature>
<dbReference type="InterPro" id="IPR002293">
    <property type="entry name" value="AA/rel_permease1"/>
</dbReference>
<accession>A0A0D6PIZ4</accession>
<dbReference type="RefSeq" id="WP_048880020.1">
    <property type="nucleotide sequence ID" value="NZ_BANC01000106.1"/>
</dbReference>
<feature type="transmembrane region" description="Helical" evidence="6">
    <location>
        <begin position="345"/>
        <end position="363"/>
    </location>
</feature>
<evidence type="ECO:0000256" key="5">
    <source>
        <dbReference type="ARBA" id="ARBA00023136"/>
    </source>
</evidence>
<dbReference type="Proteomes" id="UP000032668">
    <property type="component" value="Unassembled WGS sequence"/>
</dbReference>
<feature type="transmembrane region" description="Helical" evidence="6">
    <location>
        <begin position="240"/>
        <end position="260"/>
    </location>
</feature>
<name>A0A0D6PIZ4_9PROT</name>
<dbReference type="PANTHER" id="PTHR42770:SF16">
    <property type="entry name" value="AMINO ACID PERMEASE"/>
    <property type="match status" value="1"/>
</dbReference>
<evidence type="ECO:0000313" key="8">
    <source>
        <dbReference type="Proteomes" id="UP000032668"/>
    </source>
</evidence>
<comment type="subcellular location">
    <subcellularLocation>
        <location evidence="1">Cell membrane</location>
        <topology evidence="1">Multi-pass membrane protein</topology>
    </subcellularLocation>
</comment>
<feature type="transmembrane region" description="Helical" evidence="6">
    <location>
        <begin position="410"/>
        <end position="428"/>
    </location>
</feature>
<keyword evidence="5 6" id="KW-0472">Membrane</keyword>
<keyword evidence="8" id="KW-1185">Reference proteome</keyword>
<evidence type="ECO:0000256" key="2">
    <source>
        <dbReference type="ARBA" id="ARBA00022475"/>
    </source>
</evidence>
<dbReference type="EMBL" id="BANC01000106">
    <property type="protein sequence ID" value="GAN81632.1"/>
    <property type="molecule type" value="Genomic_DNA"/>
</dbReference>
<dbReference type="GO" id="GO:0005886">
    <property type="term" value="C:plasma membrane"/>
    <property type="evidence" value="ECO:0007669"/>
    <property type="project" value="UniProtKB-SubCell"/>
</dbReference>
<dbReference type="Pfam" id="PF13520">
    <property type="entry name" value="AA_permease_2"/>
    <property type="match status" value="1"/>
</dbReference>
<protein>
    <submittedName>
        <fullName evidence="7">Transporter of amino acid</fullName>
    </submittedName>
</protein>
<dbReference type="OrthoDB" id="9804700at2"/>
<dbReference type="InterPro" id="IPR050367">
    <property type="entry name" value="APC_superfamily"/>
</dbReference>
<sequence>MTLDVTAQVPKDKRLAANSVGLAHIVFFVVAAAAPLTAVVGATPPAFAFGNGAGVPGTFVLTGLMYVIFAAGFTAMGRHVGGAGAFYTYIAQGIGRPFGVGGAFIAMLTYTSIQVAILALFGVFLSGALVGVGVNIPWWVYALAALTISFFAGRRNISFSGKLLGVCMLAEIVILFLLDVGIVIKGGGPQGLTVTAFSIPAVFSHGVGIALVFVVGSYVGFEATAIFGEEARNPDRTIPMATYVAVLLITAFYAFSTWAIEQYYGPSQIQHVANGALQTLYFDAAKQILGSWAVTVMNTLLIISLFACILSLHNTLNRYVFALAREGVTWDIMARVHKDHGSPHVAGLAQVLIAAGIIVAFVLGRVDPYAVVFPWMSSLGVIGILAVQCMVCVAVVMYFRREHEHEHSMLVTLILPIIAFIGLAGFIWLVSSNLTLLSGSNSLIVRSFPWDVLVVGLAGIGLAYWLKSSRPEKYEGLGRVFE</sequence>
<reference evidence="7 8" key="1">
    <citation type="submission" date="2012-11" db="EMBL/GenBank/DDBJ databases">
        <title>Whole genome sequence of Acidocella aminolytica 101 = DSM 11237.</title>
        <authorList>
            <person name="Azuma Y."/>
            <person name="Higashiura N."/>
            <person name="Hirakawa H."/>
            <person name="Matsushita K."/>
        </authorList>
    </citation>
    <scope>NUCLEOTIDE SEQUENCE [LARGE SCALE GENOMIC DNA]</scope>
    <source>
        <strain evidence="8">101 / DSM 11237</strain>
    </source>
</reference>
<evidence type="ECO:0000256" key="1">
    <source>
        <dbReference type="ARBA" id="ARBA00004651"/>
    </source>
</evidence>
<organism evidence="7 8">
    <name type="scientific">Acidocella aminolytica 101 = DSM 11237</name>
    <dbReference type="NCBI Taxonomy" id="1120923"/>
    <lineage>
        <taxon>Bacteria</taxon>
        <taxon>Pseudomonadati</taxon>
        <taxon>Pseudomonadota</taxon>
        <taxon>Alphaproteobacteria</taxon>
        <taxon>Acetobacterales</taxon>
        <taxon>Acidocellaceae</taxon>
        <taxon>Acidocella</taxon>
    </lineage>
</organism>